<accession>A0AAU8BE58</accession>
<name>A0AAU8BE58_9VIBR</name>
<evidence type="ECO:0000313" key="2">
    <source>
        <dbReference type="EMBL" id="XCD14620.1"/>
    </source>
</evidence>
<evidence type="ECO:0000256" key="1">
    <source>
        <dbReference type="SAM" id="SignalP"/>
    </source>
</evidence>
<sequence>MKSLLIAVGLMLATFSSLAENGGAPGTICQLESGQVITTNLTTCSKNTKKL</sequence>
<dbReference type="KEGG" id="vck:PG915_08320"/>
<reference evidence="2" key="1">
    <citation type="submission" date="2023-01" db="EMBL/GenBank/DDBJ databases">
        <title>Vibrio sp. CB1-14 genome sequencing.</title>
        <authorList>
            <person name="Otstavnykh N."/>
            <person name="Isaeva M."/>
            <person name="Meleshko D."/>
        </authorList>
    </citation>
    <scope>NUCLEOTIDE SEQUENCE</scope>
    <source>
        <strain evidence="2">CB1-14</strain>
    </source>
</reference>
<feature type="signal peptide" evidence="1">
    <location>
        <begin position="1"/>
        <end position="19"/>
    </location>
</feature>
<feature type="chain" id="PRO_5043369653" evidence="1">
    <location>
        <begin position="20"/>
        <end position="51"/>
    </location>
</feature>
<keyword evidence="1" id="KW-0732">Signal</keyword>
<dbReference type="AlphaFoldDB" id="A0AAU8BE58"/>
<dbReference type="RefSeq" id="WP_353496106.1">
    <property type="nucleotide sequence ID" value="NZ_CP115920.1"/>
</dbReference>
<organism evidence="2">
    <name type="scientific">Vibrio chaetopteri</name>
    <dbReference type="NCBI Taxonomy" id="3016528"/>
    <lineage>
        <taxon>Bacteria</taxon>
        <taxon>Pseudomonadati</taxon>
        <taxon>Pseudomonadota</taxon>
        <taxon>Gammaproteobacteria</taxon>
        <taxon>Vibrionales</taxon>
        <taxon>Vibrionaceae</taxon>
        <taxon>Vibrio</taxon>
    </lineage>
</organism>
<dbReference type="EMBL" id="CP115920">
    <property type="protein sequence ID" value="XCD14620.1"/>
    <property type="molecule type" value="Genomic_DNA"/>
</dbReference>
<gene>
    <name evidence="2" type="ORF">PG915_08320</name>
</gene>
<protein>
    <submittedName>
        <fullName evidence="2">Uncharacterized protein</fullName>
    </submittedName>
</protein>
<proteinExistence type="predicted"/>